<comment type="similarity">
    <text evidence="1 6">Belongs to the NMT family.</text>
</comment>
<dbReference type="InterPro" id="IPR022677">
    <property type="entry name" value="NMT_C"/>
</dbReference>
<keyword evidence="4 5" id="KW-0012">Acyltransferase</keyword>
<evidence type="ECO:0000256" key="1">
    <source>
        <dbReference type="ARBA" id="ARBA00009469"/>
    </source>
</evidence>
<dbReference type="PROSITE" id="PS00975">
    <property type="entry name" value="NMT_1"/>
    <property type="match status" value="1"/>
</dbReference>
<evidence type="ECO:0000256" key="4">
    <source>
        <dbReference type="ARBA" id="ARBA00023315"/>
    </source>
</evidence>
<feature type="compositionally biased region" description="Basic and acidic residues" evidence="7">
    <location>
        <begin position="1"/>
        <end position="10"/>
    </location>
</feature>
<dbReference type="InterPro" id="IPR022676">
    <property type="entry name" value="NMT_N"/>
</dbReference>
<evidence type="ECO:0000256" key="2">
    <source>
        <dbReference type="ARBA" id="ARBA00012923"/>
    </source>
</evidence>
<dbReference type="PIRSF" id="PIRSF015892">
    <property type="entry name" value="N-myristl_transf"/>
    <property type="match status" value="1"/>
</dbReference>
<evidence type="ECO:0000256" key="6">
    <source>
        <dbReference type="RuleBase" id="RU004178"/>
    </source>
</evidence>
<dbReference type="InterPro" id="IPR000903">
    <property type="entry name" value="NMT"/>
</dbReference>
<dbReference type="FunFam" id="3.40.630.30:FF:000042">
    <property type="entry name" value="Glycylpeptide N-tetradecanoyltransferase"/>
    <property type="match status" value="1"/>
</dbReference>
<protein>
    <recommendedName>
        <fullName evidence="2 5">Glycylpeptide N-tetradecanoyltransferase</fullName>
        <ecNumber evidence="2 5">2.3.1.97</ecNumber>
    </recommendedName>
</protein>
<comment type="function">
    <text evidence="5">Adds a myristoyl group to the N-terminal glycine residue of certain cellular proteins.</text>
</comment>
<dbReference type="FunFam" id="3.40.630.170:FF:000001">
    <property type="entry name" value="Glycylpeptide N-tetradecanoyltransferase"/>
    <property type="match status" value="1"/>
</dbReference>
<keyword evidence="3 5" id="KW-0808">Transferase</keyword>
<feature type="region of interest" description="Disordered" evidence="7">
    <location>
        <begin position="1"/>
        <end position="45"/>
    </location>
</feature>
<comment type="catalytic activity">
    <reaction evidence="5">
        <text>N-terminal glycyl-[protein] + tetradecanoyl-CoA = N-tetradecanoylglycyl-[protein] + CoA + H(+)</text>
        <dbReference type="Rhea" id="RHEA:15521"/>
        <dbReference type="Rhea" id="RHEA-COMP:12666"/>
        <dbReference type="Rhea" id="RHEA-COMP:12667"/>
        <dbReference type="ChEBI" id="CHEBI:15378"/>
        <dbReference type="ChEBI" id="CHEBI:57287"/>
        <dbReference type="ChEBI" id="CHEBI:57385"/>
        <dbReference type="ChEBI" id="CHEBI:64723"/>
        <dbReference type="ChEBI" id="CHEBI:133050"/>
        <dbReference type="EC" id="2.3.1.97"/>
    </reaction>
</comment>
<feature type="domain" description="Glycylpeptide N-tetradecanoyltransferase N-terminal" evidence="8">
    <location>
        <begin position="98"/>
        <end position="256"/>
    </location>
</feature>
<evidence type="ECO:0000256" key="7">
    <source>
        <dbReference type="SAM" id="MobiDB-lite"/>
    </source>
</evidence>
<organism evidence="10 11">
    <name type="scientific">Mesorhabditis belari</name>
    <dbReference type="NCBI Taxonomy" id="2138241"/>
    <lineage>
        <taxon>Eukaryota</taxon>
        <taxon>Metazoa</taxon>
        <taxon>Ecdysozoa</taxon>
        <taxon>Nematoda</taxon>
        <taxon>Chromadorea</taxon>
        <taxon>Rhabditida</taxon>
        <taxon>Rhabditina</taxon>
        <taxon>Rhabditomorpha</taxon>
        <taxon>Rhabditoidea</taxon>
        <taxon>Rhabditidae</taxon>
        <taxon>Mesorhabditinae</taxon>
        <taxon>Mesorhabditis</taxon>
    </lineage>
</organism>
<evidence type="ECO:0000313" key="11">
    <source>
        <dbReference type="WBParaSite" id="MBELARI_LOCUS18402"/>
    </source>
</evidence>
<dbReference type="InterPro" id="IPR022678">
    <property type="entry name" value="NMT_CS"/>
</dbReference>
<dbReference type="PANTHER" id="PTHR11377:SF5">
    <property type="entry name" value="GLYCYLPEPTIDE N-TETRADECANOYLTRANSFERASE"/>
    <property type="match status" value="1"/>
</dbReference>
<evidence type="ECO:0000256" key="3">
    <source>
        <dbReference type="ARBA" id="ARBA00022679"/>
    </source>
</evidence>
<evidence type="ECO:0000313" key="10">
    <source>
        <dbReference type="Proteomes" id="UP000887575"/>
    </source>
</evidence>
<dbReference type="Gene3D" id="3.40.630.170">
    <property type="match status" value="1"/>
</dbReference>
<accession>A0AAF3EXY8</accession>
<dbReference type="WBParaSite" id="MBELARI_LOCUS18402">
    <property type="protein sequence ID" value="MBELARI_LOCUS18402"/>
    <property type="gene ID" value="MBELARI_LOCUS18402"/>
</dbReference>
<feature type="domain" description="Glycylpeptide N-tetradecanoyltransferase C-terminal" evidence="9">
    <location>
        <begin position="270"/>
        <end position="451"/>
    </location>
</feature>
<dbReference type="SUPFAM" id="SSF55729">
    <property type="entry name" value="Acyl-CoA N-acyltransferases (Nat)"/>
    <property type="match status" value="2"/>
</dbReference>
<dbReference type="AlphaFoldDB" id="A0AAF3EXY8"/>
<evidence type="ECO:0000259" key="9">
    <source>
        <dbReference type="Pfam" id="PF02799"/>
    </source>
</evidence>
<dbReference type="Proteomes" id="UP000887575">
    <property type="component" value="Unassembled WGS sequence"/>
</dbReference>
<dbReference type="GO" id="GO:0004379">
    <property type="term" value="F:glycylpeptide N-tetradecanoyltransferase activity"/>
    <property type="evidence" value="ECO:0007669"/>
    <property type="project" value="UniProtKB-EC"/>
</dbReference>
<dbReference type="EC" id="2.3.1.97" evidence="2 5"/>
<dbReference type="GO" id="GO:0005737">
    <property type="term" value="C:cytoplasm"/>
    <property type="evidence" value="ECO:0007669"/>
    <property type="project" value="TreeGrafter"/>
</dbReference>
<keyword evidence="10" id="KW-1185">Reference proteome</keyword>
<name>A0AAF3EXY8_9BILA</name>
<feature type="compositionally biased region" description="Polar residues" evidence="7">
    <location>
        <begin position="33"/>
        <end position="45"/>
    </location>
</feature>
<sequence>MPRKTKEAKENGVSGGAEGGQAKNADRVEPDSIDQQPSGSRGSTMTPQTVMELAAHLQSLTTGTAARDLNSALSHQYNFWNTQPVPKLNEVVEENTHIEEDLQADQIRSEPFSLPDAFEWSDVDLNDVAQLTELYTLLTENYVEDDDNMFRFDYSADFLKWALLVPGWLPQWHCGVRAKATKRLVAFISAVPQKIRVYDKTKQMVEINFLCVHKKLRQKRVAPVLIREITRRVNQQGIFQAAFTAGVVLPKPVAVCRYYHRSLNPKKLIECKFSSLSPKSTMLRTIKLYKLPDDTKSTGLRVMEKKDIEGAHKLLNCHLEKYNLAPVFDQKEFEHIFLPRDDVIYSYVLEEKGQITDMISFYSLPSSVMQNPQHKKINAAYSYYNVATTVPFKQLMNDALIIARKAGFDVFNALDLMANKDVLEELKFGIGDGNLQYYLYNWKCPEMKPNQVGLVLQ</sequence>
<proteinExistence type="inferred from homology"/>
<dbReference type="InterPro" id="IPR016181">
    <property type="entry name" value="Acyl_CoA_acyltransferase"/>
</dbReference>
<evidence type="ECO:0000256" key="5">
    <source>
        <dbReference type="RuleBase" id="RU000586"/>
    </source>
</evidence>
<reference evidence="11" key="1">
    <citation type="submission" date="2024-02" db="UniProtKB">
        <authorList>
            <consortium name="WormBaseParasite"/>
        </authorList>
    </citation>
    <scope>IDENTIFICATION</scope>
</reference>
<evidence type="ECO:0000259" key="8">
    <source>
        <dbReference type="Pfam" id="PF01233"/>
    </source>
</evidence>
<dbReference type="Pfam" id="PF01233">
    <property type="entry name" value="NMT"/>
    <property type="match status" value="1"/>
</dbReference>
<dbReference type="PROSITE" id="PS00976">
    <property type="entry name" value="NMT_2"/>
    <property type="match status" value="1"/>
</dbReference>
<dbReference type="Pfam" id="PF02799">
    <property type="entry name" value="NMT_C"/>
    <property type="match status" value="1"/>
</dbReference>
<dbReference type="PANTHER" id="PTHR11377">
    <property type="entry name" value="N-MYRISTOYL TRANSFERASE"/>
    <property type="match status" value="1"/>
</dbReference>